<dbReference type="EMBL" id="CM056810">
    <property type="protein sequence ID" value="KAJ8643599.1"/>
    <property type="molecule type" value="Genomic_DNA"/>
</dbReference>
<reference evidence="1 2" key="1">
    <citation type="journal article" date="2022" name="Hortic Res">
        <title>A haplotype resolved chromosomal level avocado genome allows analysis of novel avocado genes.</title>
        <authorList>
            <person name="Nath O."/>
            <person name="Fletcher S.J."/>
            <person name="Hayward A."/>
            <person name="Shaw L.M."/>
            <person name="Masouleh A.K."/>
            <person name="Furtado A."/>
            <person name="Henry R.J."/>
            <person name="Mitter N."/>
        </authorList>
    </citation>
    <scope>NUCLEOTIDE SEQUENCE [LARGE SCALE GENOMIC DNA]</scope>
    <source>
        <strain evidence="2">cv. Hass</strain>
    </source>
</reference>
<dbReference type="Proteomes" id="UP001234297">
    <property type="component" value="Chromosome 2"/>
</dbReference>
<comment type="caution">
    <text evidence="1">The sequence shown here is derived from an EMBL/GenBank/DDBJ whole genome shotgun (WGS) entry which is preliminary data.</text>
</comment>
<keyword evidence="2" id="KW-1185">Reference proteome</keyword>
<protein>
    <submittedName>
        <fullName evidence="1">Uncharacterized protein</fullName>
    </submittedName>
</protein>
<organism evidence="1 2">
    <name type="scientific">Persea americana</name>
    <name type="common">Avocado</name>
    <dbReference type="NCBI Taxonomy" id="3435"/>
    <lineage>
        <taxon>Eukaryota</taxon>
        <taxon>Viridiplantae</taxon>
        <taxon>Streptophyta</taxon>
        <taxon>Embryophyta</taxon>
        <taxon>Tracheophyta</taxon>
        <taxon>Spermatophyta</taxon>
        <taxon>Magnoliopsida</taxon>
        <taxon>Magnoliidae</taxon>
        <taxon>Laurales</taxon>
        <taxon>Lauraceae</taxon>
        <taxon>Persea</taxon>
    </lineage>
</organism>
<sequence>MNLDWRSNGEATQFGHESIKLQISTNHSGVVQSKGSLLDIDEKVFMQRVGEGGGGFCKRITVKVMMELGDGGVVEGYNNGDDSGVQIDSDGDDCWVDGRVDDYLAGSRINLGPYQMMMDLAMSCAVVIYFDDDGGP</sequence>
<evidence type="ECO:0000313" key="2">
    <source>
        <dbReference type="Proteomes" id="UP001234297"/>
    </source>
</evidence>
<name>A0ACC2MD14_PERAE</name>
<accession>A0ACC2MD14</accession>
<gene>
    <name evidence="1" type="ORF">MRB53_005347</name>
</gene>
<evidence type="ECO:0000313" key="1">
    <source>
        <dbReference type="EMBL" id="KAJ8643599.1"/>
    </source>
</evidence>
<proteinExistence type="predicted"/>